<keyword evidence="2" id="KW-1185">Reference proteome</keyword>
<gene>
    <name evidence="1" type="ORF">EVAR_37926_1</name>
</gene>
<dbReference type="AlphaFoldDB" id="A0A4C1XGR2"/>
<comment type="caution">
    <text evidence="1">The sequence shown here is derived from an EMBL/GenBank/DDBJ whole genome shotgun (WGS) entry which is preliminary data.</text>
</comment>
<reference evidence="1 2" key="1">
    <citation type="journal article" date="2019" name="Commun. Biol.">
        <title>The bagworm genome reveals a unique fibroin gene that provides high tensile strength.</title>
        <authorList>
            <person name="Kono N."/>
            <person name="Nakamura H."/>
            <person name="Ohtoshi R."/>
            <person name="Tomita M."/>
            <person name="Numata K."/>
            <person name="Arakawa K."/>
        </authorList>
    </citation>
    <scope>NUCLEOTIDE SEQUENCE [LARGE SCALE GENOMIC DNA]</scope>
</reference>
<organism evidence="1 2">
    <name type="scientific">Eumeta variegata</name>
    <name type="common">Bagworm moth</name>
    <name type="synonym">Eumeta japonica</name>
    <dbReference type="NCBI Taxonomy" id="151549"/>
    <lineage>
        <taxon>Eukaryota</taxon>
        <taxon>Metazoa</taxon>
        <taxon>Ecdysozoa</taxon>
        <taxon>Arthropoda</taxon>
        <taxon>Hexapoda</taxon>
        <taxon>Insecta</taxon>
        <taxon>Pterygota</taxon>
        <taxon>Neoptera</taxon>
        <taxon>Endopterygota</taxon>
        <taxon>Lepidoptera</taxon>
        <taxon>Glossata</taxon>
        <taxon>Ditrysia</taxon>
        <taxon>Tineoidea</taxon>
        <taxon>Psychidae</taxon>
        <taxon>Oiketicinae</taxon>
        <taxon>Eumeta</taxon>
    </lineage>
</organism>
<dbReference type="Proteomes" id="UP000299102">
    <property type="component" value="Unassembled WGS sequence"/>
</dbReference>
<evidence type="ECO:0000313" key="2">
    <source>
        <dbReference type="Proteomes" id="UP000299102"/>
    </source>
</evidence>
<dbReference type="EMBL" id="BGZK01000813">
    <property type="protein sequence ID" value="GBP61395.1"/>
    <property type="molecule type" value="Genomic_DNA"/>
</dbReference>
<sequence>MKSVTPAIIGGTKHAGARVRACAGADAEVERVWGRAAACTEGGGRYGAPAGRRRLPAAGPAALRHWRARTAPG</sequence>
<name>A0A4C1XGR2_EUMVA</name>
<evidence type="ECO:0000313" key="1">
    <source>
        <dbReference type="EMBL" id="GBP61395.1"/>
    </source>
</evidence>
<proteinExistence type="predicted"/>
<accession>A0A4C1XGR2</accession>
<protein>
    <submittedName>
        <fullName evidence="1">Uncharacterized protein</fullName>
    </submittedName>
</protein>